<evidence type="ECO:0000256" key="1">
    <source>
        <dbReference type="ARBA" id="ARBA00022729"/>
    </source>
</evidence>
<evidence type="ECO:0000313" key="3">
    <source>
        <dbReference type="EMBL" id="MBA8827921.1"/>
    </source>
</evidence>
<dbReference type="PANTHER" id="PTHR34823:SF1">
    <property type="entry name" value="CHITIN-BINDING TYPE-4 DOMAIN-CONTAINING PROTEIN"/>
    <property type="match status" value="1"/>
</dbReference>
<dbReference type="SUPFAM" id="SSF81296">
    <property type="entry name" value="E set domains"/>
    <property type="match status" value="1"/>
</dbReference>
<dbReference type="AlphaFoldDB" id="A0A839E9I6"/>
<organism evidence="3 4">
    <name type="scientific">Halosaccharopolyspora lacisalsi</name>
    <dbReference type="NCBI Taxonomy" id="1000566"/>
    <lineage>
        <taxon>Bacteria</taxon>
        <taxon>Bacillati</taxon>
        <taxon>Actinomycetota</taxon>
        <taxon>Actinomycetes</taxon>
        <taxon>Pseudonocardiales</taxon>
        <taxon>Pseudonocardiaceae</taxon>
        <taxon>Halosaccharopolyspora</taxon>
    </lineage>
</organism>
<name>A0A839E9I6_9PSEU</name>
<dbReference type="CDD" id="cd21177">
    <property type="entry name" value="LPMO_AA10"/>
    <property type="match status" value="1"/>
</dbReference>
<dbReference type="Pfam" id="PF03067">
    <property type="entry name" value="LPMO_10"/>
    <property type="match status" value="1"/>
</dbReference>
<dbReference type="RefSeq" id="WP_182547066.1">
    <property type="nucleotide sequence ID" value="NZ_JACGWZ010000015.1"/>
</dbReference>
<dbReference type="PANTHER" id="PTHR34823">
    <property type="entry name" value="GLCNAC-BINDING PROTEIN A"/>
    <property type="match status" value="1"/>
</dbReference>
<dbReference type="Proteomes" id="UP000569329">
    <property type="component" value="Unassembled WGS sequence"/>
</dbReference>
<dbReference type="InterPro" id="IPR051024">
    <property type="entry name" value="GlcNAc_Chitin_IntDeg"/>
</dbReference>
<evidence type="ECO:0000259" key="2">
    <source>
        <dbReference type="Pfam" id="PF03067"/>
    </source>
</evidence>
<dbReference type="InterPro" id="IPR014756">
    <property type="entry name" value="Ig_E-set"/>
</dbReference>
<accession>A0A839E9I6</accession>
<evidence type="ECO:0000313" key="4">
    <source>
        <dbReference type="Proteomes" id="UP000569329"/>
    </source>
</evidence>
<proteinExistence type="predicted"/>
<dbReference type="Gene3D" id="2.70.50.50">
    <property type="entry name" value="chitin-binding protein cbp21"/>
    <property type="match status" value="1"/>
</dbReference>
<sequence length="210" mass="23707">MTEPVLEIETTEIMAGHGYVRTPRSRVIAAHEDPSLGAKVPEPQSIERPKGFPAYTRQHNGQTLTIPPDGQLMSAGIEPYKDLDGPVSPSGQPWPAMPVTPGGTIRMSWWLTAQHKTQKWHYYITKDSADLSKPLTRDMLEPLCEIWWLHGPNADQFWTAPFPVKDVHHWIKMPTKQGRHIIYAVWDVADTANAFYQGIDVDFSPNVKDS</sequence>
<comment type="caution">
    <text evidence="3">The sequence shown here is derived from an EMBL/GenBank/DDBJ whole genome shotgun (WGS) entry which is preliminary data.</text>
</comment>
<dbReference type="InterPro" id="IPR004302">
    <property type="entry name" value="Cellulose/chitin-bd_N"/>
</dbReference>
<reference evidence="3 4" key="1">
    <citation type="submission" date="2020-07" db="EMBL/GenBank/DDBJ databases">
        <title>Sequencing the genomes of 1000 actinobacteria strains.</title>
        <authorList>
            <person name="Klenk H.-P."/>
        </authorList>
    </citation>
    <scope>NUCLEOTIDE SEQUENCE [LARGE SCALE GENOMIC DNA]</scope>
    <source>
        <strain evidence="3 4">DSM 45975</strain>
    </source>
</reference>
<keyword evidence="4" id="KW-1185">Reference proteome</keyword>
<feature type="domain" description="Chitin-binding type-4" evidence="2">
    <location>
        <begin position="17"/>
        <end position="201"/>
    </location>
</feature>
<dbReference type="EMBL" id="JACGWZ010000015">
    <property type="protein sequence ID" value="MBA8827921.1"/>
    <property type="molecule type" value="Genomic_DNA"/>
</dbReference>
<protein>
    <submittedName>
        <fullName evidence="3">Chitin-binding protein</fullName>
    </submittedName>
</protein>
<gene>
    <name evidence="3" type="ORF">FHX42_005328</name>
</gene>
<keyword evidence="1" id="KW-0732">Signal</keyword>